<evidence type="ECO:0000313" key="4">
    <source>
        <dbReference type="Proteomes" id="UP000660729"/>
    </source>
</evidence>
<organism evidence="3 4">
    <name type="scientific">Pseudocercospora fuligena</name>
    <dbReference type="NCBI Taxonomy" id="685502"/>
    <lineage>
        <taxon>Eukaryota</taxon>
        <taxon>Fungi</taxon>
        <taxon>Dikarya</taxon>
        <taxon>Ascomycota</taxon>
        <taxon>Pezizomycotina</taxon>
        <taxon>Dothideomycetes</taxon>
        <taxon>Dothideomycetidae</taxon>
        <taxon>Mycosphaerellales</taxon>
        <taxon>Mycosphaerellaceae</taxon>
        <taxon>Pseudocercospora</taxon>
    </lineage>
</organism>
<keyword evidence="2" id="KW-1133">Transmembrane helix</keyword>
<keyword evidence="2" id="KW-0472">Membrane</keyword>
<reference evidence="3" key="1">
    <citation type="submission" date="2020-04" db="EMBL/GenBank/DDBJ databases">
        <title>Draft genome resource of the tomato pathogen Pseudocercospora fuligena.</title>
        <authorList>
            <person name="Zaccaron A."/>
        </authorList>
    </citation>
    <scope>NUCLEOTIDE SEQUENCE</scope>
    <source>
        <strain evidence="3">PF001</strain>
    </source>
</reference>
<name>A0A8H6RFE0_9PEZI</name>
<feature type="region of interest" description="Disordered" evidence="1">
    <location>
        <begin position="1"/>
        <end position="31"/>
    </location>
</feature>
<gene>
    <name evidence="3" type="ORF">HII31_09644</name>
</gene>
<dbReference type="OrthoDB" id="10308775at2759"/>
<feature type="transmembrane region" description="Helical" evidence="2">
    <location>
        <begin position="40"/>
        <end position="62"/>
    </location>
</feature>
<sequence length="405" mass="45719">MGVVSRDQNEKHIISSQTDDGLGSTLHTTSESGLSRNAKIAIGVTTPVCVLMALFAGMIFVMERKRRAAKRSGHQSTILQRPRISSYMERKGPRQPPLLQPEPHDVLQSPSTADSKYEKEFEQHELEDTGSMFESFNFNSDDDKPLPIRPPRNDSIVNSPVQSSPKQDDFAQARQQFMETPQSPRSPQRHSSTEIPINTSRFSTMEDSSNRFSNRHSTFIDSNRQTMITVVDHDILEAVAEGRDSMHSMGVQEFTQAPEPNPHRESNQSGYGIAITQTSNRDNRHSTVWDIRRFSQRNPYAQQNRVSLHPNNPDPRVSRLASSRYSKSPEGFDFNIETAADDEAHLTPVSESSHPNVLRASQRLSILDEPGPDPWMRRLSVQEAEPTQRVWLDPAAEILEQPRSA</sequence>
<evidence type="ECO:0000313" key="3">
    <source>
        <dbReference type="EMBL" id="KAF7189021.1"/>
    </source>
</evidence>
<evidence type="ECO:0000256" key="2">
    <source>
        <dbReference type="SAM" id="Phobius"/>
    </source>
</evidence>
<proteinExistence type="predicted"/>
<protein>
    <submittedName>
        <fullName evidence="3">Uncharacterized protein</fullName>
    </submittedName>
</protein>
<feature type="compositionally biased region" description="Basic and acidic residues" evidence="1">
    <location>
        <begin position="115"/>
        <end position="127"/>
    </location>
</feature>
<keyword evidence="2" id="KW-0812">Transmembrane</keyword>
<evidence type="ECO:0000256" key="1">
    <source>
        <dbReference type="SAM" id="MobiDB-lite"/>
    </source>
</evidence>
<keyword evidence="4" id="KW-1185">Reference proteome</keyword>
<dbReference type="EMBL" id="JABCIY010000197">
    <property type="protein sequence ID" value="KAF7189021.1"/>
    <property type="molecule type" value="Genomic_DNA"/>
</dbReference>
<dbReference type="Proteomes" id="UP000660729">
    <property type="component" value="Unassembled WGS sequence"/>
</dbReference>
<feature type="region of interest" description="Disordered" evidence="1">
    <location>
        <begin position="67"/>
        <end position="171"/>
    </location>
</feature>
<accession>A0A8H6RFE0</accession>
<feature type="compositionally biased region" description="Polar residues" evidence="1">
    <location>
        <begin position="155"/>
        <end position="165"/>
    </location>
</feature>
<feature type="compositionally biased region" description="Polar residues" evidence="1">
    <location>
        <begin position="14"/>
        <end position="31"/>
    </location>
</feature>
<dbReference type="AlphaFoldDB" id="A0A8H6RFE0"/>
<comment type="caution">
    <text evidence="3">The sequence shown here is derived from an EMBL/GenBank/DDBJ whole genome shotgun (WGS) entry which is preliminary data.</text>
</comment>